<dbReference type="EMBL" id="JAGEUA010000011">
    <property type="protein sequence ID" value="KAL0961742.1"/>
    <property type="molecule type" value="Genomic_DNA"/>
</dbReference>
<evidence type="ECO:0000256" key="1">
    <source>
        <dbReference type="ARBA" id="ARBA00022737"/>
    </source>
</evidence>
<reference evidence="5 6" key="1">
    <citation type="submission" date="2024-06" db="EMBL/GenBank/DDBJ databases">
        <authorList>
            <person name="Pan Q."/>
            <person name="Wen M."/>
            <person name="Jouanno E."/>
            <person name="Zahm M."/>
            <person name="Klopp C."/>
            <person name="Cabau C."/>
            <person name="Louis A."/>
            <person name="Berthelot C."/>
            <person name="Parey E."/>
            <person name="Roest Crollius H."/>
            <person name="Montfort J."/>
            <person name="Robinson-Rechavi M."/>
            <person name="Bouchez O."/>
            <person name="Lampietro C."/>
            <person name="Lopez Roques C."/>
            <person name="Donnadieu C."/>
            <person name="Postlethwait J."/>
            <person name="Bobe J."/>
            <person name="Verreycken H."/>
            <person name="Guiguen Y."/>
        </authorList>
    </citation>
    <scope>NUCLEOTIDE SEQUENCE [LARGE SCALE GENOMIC DNA]</scope>
    <source>
        <strain evidence="5">Up_M1</strain>
        <tissue evidence="5">Testis</tissue>
    </source>
</reference>
<dbReference type="Proteomes" id="UP001557470">
    <property type="component" value="Unassembled WGS sequence"/>
</dbReference>
<dbReference type="SUPFAM" id="SSF57414">
    <property type="entry name" value="Hairpin loop containing domain-like"/>
    <property type="match status" value="1"/>
</dbReference>
<protein>
    <recommendedName>
        <fullName evidence="4">Apple domain-containing protein</fullName>
    </recommendedName>
</protein>
<keyword evidence="3" id="KW-0732">Signal</keyword>
<sequence>MRLYLLLCFCGLSLSQDCVEELQQKLEENVEFPGADVLQILSPDVNHCQLACTQHNLCQFFTFIRPTWTTDNRQYFCYLKNTPSGQPDTRKPLDHVTSGFSFKACVPKPRECLSRLYTEVDFNGADYRSLFTPDPEECQRACTNEPGCQFFTFVTGTFRDQQYRFKCHLKYRAAPLPPAINPQDGVISGFSQKLLPAKGQDTTECQAKIFPNTNIVGGDIEQQRAVSAEHCLHLCSAHPSCTFFSYNTAKFQNPDDKMRCSLKKNTEEIRMVVAEEVYSGIPVRFCQTTAWVTAVYEGLDFFGGDTRHLFLENAAACQKTCNEDPDCQFYTYTTNLFHLAIYRRNCFLKQIITIPLPPKIATMSNVVSGFSLRNC</sequence>
<comment type="caution">
    <text evidence="5">The sequence shown here is derived from an EMBL/GenBank/DDBJ whole genome shotgun (WGS) entry which is preliminary data.</text>
</comment>
<dbReference type="PANTHER" id="PTHR33946">
    <property type="match status" value="1"/>
</dbReference>
<dbReference type="AlphaFoldDB" id="A0ABD0VW65"/>
<dbReference type="InterPro" id="IPR003609">
    <property type="entry name" value="Pan_app"/>
</dbReference>
<organism evidence="5 6">
    <name type="scientific">Umbra pygmaea</name>
    <name type="common">Eastern mudminnow</name>
    <dbReference type="NCBI Taxonomy" id="75934"/>
    <lineage>
        <taxon>Eukaryota</taxon>
        <taxon>Metazoa</taxon>
        <taxon>Chordata</taxon>
        <taxon>Craniata</taxon>
        <taxon>Vertebrata</taxon>
        <taxon>Euteleostomi</taxon>
        <taxon>Actinopterygii</taxon>
        <taxon>Neopterygii</taxon>
        <taxon>Teleostei</taxon>
        <taxon>Protacanthopterygii</taxon>
        <taxon>Esociformes</taxon>
        <taxon>Umbridae</taxon>
        <taxon>Umbra</taxon>
    </lineage>
</organism>
<evidence type="ECO:0000256" key="2">
    <source>
        <dbReference type="ARBA" id="ARBA00023157"/>
    </source>
</evidence>
<feature type="signal peptide" evidence="3">
    <location>
        <begin position="1"/>
        <end position="15"/>
    </location>
</feature>
<evidence type="ECO:0000313" key="5">
    <source>
        <dbReference type="EMBL" id="KAL0961742.1"/>
    </source>
</evidence>
<dbReference type="Gene3D" id="3.50.4.10">
    <property type="entry name" value="Hepatocyte Growth Factor"/>
    <property type="match status" value="4"/>
</dbReference>
<feature type="domain" description="Apple" evidence="4">
    <location>
        <begin position="112"/>
        <end position="194"/>
    </location>
</feature>
<dbReference type="PANTHER" id="PTHR33946:SF4">
    <property type="entry name" value="COAGULATION FACTOR XI"/>
    <property type="match status" value="1"/>
</dbReference>
<accession>A0ABD0VW65</accession>
<keyword evidence="2" id="KW-1015">Disulfide bond</keyword>
<feature type="domain" description="Apple" evidence="4">
    <location>
        <begin position="18"/>
        <end position="105"/>
    </location>
</feature>
<feature type="chain" id="PRO_5044745866" description="Apple domain-containing protein" evidence="3">
    <location>
        <begin position="16"/>
        <end position="375"/>
    </location>
</feature>
<keyword evidence="6" id="KW-1185">Reference proteome</keyword>
<dbReference type="SMART" id="SM00223">
    <property type="entry name" value="APPLE"/>
    <property type="match status" value="4"/>
</dbReference>
<gene>
    <name evidence="5" type="ORF">UPYG_G00331130</name>
</gene>
<dbReference type="InterPro" id="IPR000177">
    <property type="entry name" value="Apple"/>
</dbReference>
<dbReference type="Pfam" id="PF14295">
    <property type="entry name" value="PAN_4"/>
    <property type="match status" value="2"/>
</dbReference>
<proteinExistence type="predicted"/>
<dbReference type="PRINTS" id="PR00005">
    <property type="entry name" value="APPLEDOMAIN"/>
</dbReference>
<feature type="domain" description="Apple" evidence="4">
    <location>
        <begin position="205"/>
        <end position="286"/>
    </location>
</feature>
<keyword evidence="1" id="KW-0677">Repeat</keyword>
<evidence type="ECO:0000259" key="4">
    <source>
        <dbReference type="PROSITE" id="PS50948"/>
    </source>
</evidence>
<dbReference type="PROSITE" id="PS50948">
    <property type="entry name" value="PAN"/>
    <property type="match status" value="3"/>
</dbReference>
<evidence type="ECO:0000313" key="6">
    <source>
        <dbReference type="Proteomes" id="UP001557470"/>
    </source>
</evidence>
<dbReference type="CDD" id="cd01100">
    <property type="entry name" value="APPLE_Factor_XI_like"/>
    <property type="match status" value="2"/>
</dbReference>
<evidence type="ECO:0000256" key="3">
    <source>
        <dbReference type="SAM" id="SignalP"/>
    </source>
</evidence>
<name>A0ABD0VW65_UMBPY</name>
<dbReference type="Pfam" id="PF00024">
    <property type="entry name" value="PAN_1"/>
    <property type="match status" value="2"/>
</dbReference>